<dbReference type="PANTHER" id="PTHR13027">
    <property type="entry name" value="SAND PROTEIN-RELATED"/>
    <property type="match status" value="1"/>
</dbReference>
<dbReference type="AlphaFoldDB" id="A0A979FJT8"/>
<dbReference type="OrthoDB" id="272411at2759"/>
<dbReference type="InterPro" id="IPR043972">
    <property type="entry name" value="FUZ/MON1/HPS1_longin_1"/>
</dbReference>
<dbReference type="GeneID" id="125178017"/>
<dbReference type="RefSeq" id="XP_047736826.1">
    <property type="nucleotide sequence ID" value="XM_047880870.1"/>
</dbReference>
<dbReference type="KEGG" id="hazt:125178017"/>
<dbReference type="GO" id="GO:0006623">
    <property type="term" value="P:protein targeting to vacuole"/>
    <property type="evidence" value="ECO:0007669"/>
    <property type="project" value="UniProtKB-UniRule"/>
</dbReference>
<accession>A0A979FJT8</accession>
<feature type="domain" description="FUZ/MON1/HPS1 first Longin" evidence="2">
    <location>
        <begin position="46"/>
        <end position="126"/>
    </location>
</feature>
<evidence type="ECO:0000256" key="1">
    <source>
        <dbReference type="RuleBase" id="RU367048"/>
    </source>
</evidence>
<sequence length="127" mass="13745">MSDACAESVETASGCSSEFESLKDCSDVAQNNEHLLNSLDWLGKKKHVFILSESGKPVYSRYGAEDRLVTLFGLLQALVSIVSDDGDVLHCVQAGTHKFVFLVRSPLILAAVVDSDASMTQLLLQLV</sequence>
<comment type="similarity">
    <text evidence="1">Belongs to the MON1/SAND family.</text>
</comment>
<evidence type="ECO:0000259" key="2">
    <source>
        <dbReference type="Pfam" id="PF19036"/>
    </source>
</evidence>
<gene>
    <name evidence="4" type="primary">LOC125178017</name>
</gene>
<dbReference type="SUPFAM" id="SSF64356">
    <property type="entry name" value="SNARE-like"/>
    <property type="match status" value="1"/>
</dbReference>
<dbReference type="GO" id="GO:0016192">
    <property type="term" value="P:vesicle-mediated transport"/>
    <property type="evidence" value="ECO:0007669"/>
    <property type="project" value="InterPro"/>
</dbReference>
<comment type="function">
    <text evidence="1">Plays an important role in membrane trafficking through the secretory apparatus.</text>
</comment>
<keyword evidence="3" id="KW-1185">Reference proteome</keyword>
<reference evidence="4" key="1">
    <citation type="submission" date="2025-08" db="UniProtKB">
        <authorList>
            <consortium name="RefSeq"/>
        </authorList>
    </citation>
    <scope>IDENTIFICATION</scope>
    <source>
        <tissue evidence="4">Whole organism</tissue>
    </source>
</reference>
<evidence type="ECO:0000313" key="4">
    <source>
        <dbReference type="RefSeq" id="XP_047736826.1"/>
    </source>
</evidence>
<dbReference type="PANTHER" id="PTHR13027:SF7">
    <property type="entry name" value="VACUOLAR FUSION PROTEIN MON1 HOMOLOG"/>
    <property type="match status" value="1"/>
</dbReference>
<dbReference type="Proteomes" id="UP000694843">
    <property type="component" value="Unplaced"/>
</dbReference>
<name>A0A979FJT8_HYAAZ</name>
<dbReference type="Pfam" id="PF19036">
    <property type="entry name" value="Fuz_longin_1"/>
    <property type="match status" value="1"/>
</dbReference>
<evidence type="ECO:0000313" key="3">
    <source>
        <dbReference type="Proteomes" id="UP000694843"/>
    </source>
</evidence>
<dbReference type="GO" id="GO:0035658">
    <property type="term" value="C:Mon1-Ccz1 complex"/>
    <property type="evidence" value="ECO:0007669"/>
    <property type="project" value="TreeGrafter"/>
</dbReference>
<dbReference type="InterPro" id="IPR004353">
    <property type="entry name" value="Mon1"/>
</dbReference>
<protein>
    <recommendedName>
        <fullName evidence="1">Vacuolar fusion protein MON1 homolog</fullName>
    </recommendedName>
</protein>
<proteinExistence type="inferred from homology"/>
<dbReference type="PRINTS" id="PR01546">
    <property type="entry name" value="YEAST73DUF"/>
</dbReference>
<organism evidence="3 4">
    <name type="scientific">Hyalella azteca</name>
    <name type="common">Amphipod</name>
    <dbReference type="NCBI Taxonomy" id="294128"/>
    <lineage>
        <taxon>Eukaryota</taxon>
        <taxon>Metazoa</taxon>
        <taxon>Ecdysozoa</taxon>
        <taxon>Arthropoda</taxon>
        <taxon>Crustacea</taxon>
        <taxon>Multicrustacea</taxon>
        <taxon>Malacostraca</taxon>
        <taxon>Eumalacostraca</taxon>
        <taxon>Peracarida</taxon>
        <taxon>Amphipoda</taxon>
        <taxon>Senticaudata</taxon>
        <taxon>Talitrida</taxon>
        <taxon>Talitroidea</taxon>
        <taxon>Hyalellidae</taxon>
        <taxon>Hyalella</taxon>
    </lineage>
</organism>
<dbReference type="InterPro" id="IPR011012">
    <property type="entry name" value="Longin-like_dom_sf"/>
</dbReference>